<dbReference type="InterPro" id="IPR002078">
    <property type="entry name" value="Sigma_54_int"/>
</dbReference>
<feature type="domain" description="Sigma-54 factor interaction" evidence="18">
    <location>
        <begin position="160"/>
        <end position="388"/>
    </location>
</feature>
<dbReference type="InterPro" id="IPR001789">
    <property type="entry name" value="Sig_transdc_resp-reg_receiver"/>
</dbReference>
<comment type="function">
    <text evidence="14 16">Member of the two-component regulatory system NtrB/NtrC, which controls expression of the nitrogen-regulated (ntr) genes in response to nitrogen limitation. Phosphorylated NtrC binds directly to DNA and stimulates the formation of open promoter-sigma54-RNA polymerase complexes.</text>
</comment>
<dbReference type="EMBL" id="SLXO01000001">
    <property type="protein sequence ID" value="TCP38311.1"/>
    <property type="molecule type" value="Genomic_DNA"/>
</dbReference>
<dbReference type="Pfam" id="PF00158">
    <property type="entry name" value="Sigma54_activat"/>
    <property type="match status" value="1"/>
</dbReference>
<dbReference type="InterPro" id="IPR010114">
    <property type="entry name" value="Transcript_reg_NtrC"/>
</dbReference>
<dbReference type="PROSITE" id="PS50110">
    <property type="entry name" value="RESPONSE_REGULATORY"/>
    <property type="match status" value="1"/>
</dbReference>
<dbReference type="FunCoup" id="A0A4R2PVY2">
    <property type="interactions" value="217"/>
</dbReference>
<dbReference type="GO" id="GO:0006355">
    <property type="term" value="P:regulation of DNA-templated transcription"/>
    <property type="evidence" value="ECO:0007669"/>
    <property type="project" value="InterPro"/>
</dbReference>
<evidence type="ECO:0000259" key="18">
    <source>
        <dbReference type="PROSITE" id="PS50045"/>
    </source>
</evidence>
<dbReference type="PROSITE" id="PS00688">
    <property type="entry name" value="SIGMA54_INTERACT_3"/>
    <property type="match status" value="1"/>
</dbReference>
<evidence type="ECO:0000259" key="19">
    <source>
        <dbReference type="PROSITE" id="PS50110"/>
    </source>
</evidence>
<dbReference type="PROSITE" id="PS00675">
    <property type="entry name" value="SIGMA54_INTERACT_1"/>
    <property type="match status" value="1"/>
</dbReference>
<dbReference type="SMART" id="SM00448">
    <property type="entry name" value="REC"/>
    <property type="match status" value="1"/>
</dbReference>
<dbReference type="Gene3D" id="1.10.8.60">
    <property type="match status" value="1"/>
</dbReference>
<dbReference type="FunFam" id="3.40.50.300:FF:000006">
    <property type="entry name" value="DNA-binding transcriptional regulator NtrC"/>
    <property type="match status" value="1"/>
</dbReference>
<dbReference type="GO" id="GO:0006808">
    <property type="term" value="P:regulation of nitrogen utilization"/>
    <property type="evidence" value="ECO:0007669"/>
    <property type="project" value="UniProtKB-UniRule"/>
</dbReference>
<dbReference type="InterPro" id="IPR058031">
    <property type="entry name" value="AAA_lid_NorR"/>
</dbReference>
<dbReference type="SUPFAM" id="SSF46689">
    <property type="entry name" value="Homeodomain-like"/>
    <property type="match status" value="1"/>
</dbReference>
<keyword evidence="7 16" id="KW-0067">ATP-binding</keyword>
<protein>
    <recommendedName>
        <fullName evidence="2 16">DNA-binding transcriptional regulator NtrC</fullName>
    </recommendedName>
    <alternativeName>
        <fullName evidence="16">Nitrogen regulation protein NR(I)</fullName>
    </alternativeName>
</protein>
<dbReference type="Gene3D" id="3.40.50.2300">
    <property type="match status" value="1"/>
</dbReference>
<dbReference type="InterPro" id="IPR003593">
    <property type="entry name" value="AAA+_ATPase"/>
</dbReference>
<dbReference type="PRINTS" id="PR01590">
    <property type="entry name" value="HTHFIS"/>
</dbReference>
<dbReference type="SUPFAM" id="SSF52172">
    <property type="entry name" value="CheY-like"/>
    <property type="match status" value="1"/>
</dbReference>
<comment type="caution">
    <text evidence="20">The sequence shown here is derived from an EMBL/GenBank/DDBJ whole genome shotgun (WGS) entry which is preliminary data.</text>
</comment>
<keyword evidence="9 16" id="KW-0805">Transcription regulation</keyword>
<dbReference type="InterPro" id="IPR011006">
    <property type="entry name" value="CheY-like_superfamily"/>
</dbReference>
<dbReference type="Gene3D" id="3.40.50.300">
    <property type="entry name" value="P-loop containing nucleotide triphosphate hydrolases"/>
    <property type="match status" value="1"/>
</dbReference>
<evidence type="ECO:0000313" key="20">
    <source>
        <dbReference type="EMBL" id="TCP38311.1"/>
    </source>
</evidence>
<keyword evidence="13 16" id="KW-0535">Nitrogen fixation</keyword>
<proteinExistence type="predicted"/>
<feature type="modified residue" description="4-aspartylphosphate" evidence="15">
    <location>
        <position position="76"/>
    </location>
</feature>
<keyword evidence="12 16" id="KW-0804">Transcription</keyword>
<reference evidence="20 21" key="1">
    <citation type="submission" date="2019-03" db="EMBL/GenBank/DDBJ databases">
        <title>Genomic Encyclopedia of Type Strains, Phase IV (KMG-IV): sequencing the most valuable type-strain genomes for metagenomic binning, comparative biology and taxonomic classification.</title>
        <authorList>
            <person name="Goeker M."/>
        </authorList>
    </citation>
    <scope>NUCLEOTIDE SEQUENCE [LARGE SCALE GENOMIC DNA]</scope>
    <source>
        <strain evidence="20 21">DSM 2132</strain>
    </source>
</reference>
<dbReference type="InterPro" id="IPR002197">
    <property type="entry name" value="HTH_Fis"/>
</dbReference>
<dbReference type="Proteomes" id="UP000295399">
    <property type="component" value="Unassembled WGS sequence"/>
</dbReference>
<dbReference type="SMART" id="SM00382">
    <property type="entry name" value="AAA"/>
    <property type="match status" value="1"/>
</dbReference>
<organism evidence="20 21">
    <name type="scientific">Rhodothalassium salexigens DSM 2132</name>
    <dbReference type="NCBI Taxonomy" id="1188247"/>
    <lineage>
        <taxon>Bacteria</taxon>
        <taxon>Pseudomonadati</taxon>
        <taxon>Pseudomonadota</taxon>
        <taxon>Alphaproteobacteria</taxon>
        <taxon>Rhodothalassiales</taxon>
        <taxon>Rhodothalassiaceae</taxon>
        <taxon>Rhodothalassium</taxon>
    </lineage>
</organism>
<dbReference type="InParanoid" id="A0A4R2PVY2"/>
<gene>
    <name evidence="16" type="primary">ntrC</name>
    <name evidence="20" type="ORF">EV659_101210</name>
</gene>
<feature type="region of interest" description="Disordered" evidence="17">
    <location>
        <begin position="1"/>
        <end position="21"/>
    </location>
</feature>
<evidence type="ECO:0000256" key="6">
    <source>
        <dbReference type="ARBA" id="ARBA00022741"/>
    </source>
</evidence>
<keyword evidence="3 16" id="KW-0963">Cytoplasm</keyword>
<evidence type="ECO:0000256" key="5">
    <source>
        <dbReference type="ARBA" id="ARBA00022553"/>
    </source>
</evidence>
<keyword evidence="21" id="KW-1185">Reference proteome</keyword>
<accession>A0A4R2PVY2</accession>
<dbReference type="PROSITE" id="PS00676">
    <property type="entry name" value="SIGMA54_INTERACT_2"/>
    <property type="match status" value="1"/>
</dbReference>
<dbReference type="InterPro" id="IPR009057">
    <property type="entry name" value="Homeodomain-like_sf"/>
</dbReference>
<sequence length="503" mass="53768">MTPASDRPAAPPVVGDPVRPRPGGAPCILVADDDRAIRTVIDKALARSGFEVRLFGTVRALMQAVETGAGDVAVLDVVMPDGNGLDILETLAQRRPDLPVVVISAQNTLATAVKATERGAFDYLAKPFDINDVTAVIGRALEQGGGPVAGGPGGGDELPLLGRSSAMQALYRAMARLMATDLTVLITGESGTGKELVAQALHDLGKRQAGPFVPVNLAAIPKDLIESDLFGHEKGAFTGAVQRAQGRFAQAEGGTLFLDEIGDMPLDAQTRLLRVLQQGEYTRVGGAERCRTDVRVVAATNRDLTRLIRDGGFREDLFYRLNVVPLRVPPLRDRLEDIEELAGHFLARAVDDGLPRKRLDDGAVAALKRHRWPGNVRELENLMRRLAALYPQDVLGADVVAEELAEASPAVGTAETRDAEAMGLGDTVRTHLARYFASHGDGLPPPGLYARVLAEVEAPLIELALGATRGNQLRAAEILGLNRNTLRKKIRALDLSATDHRDG</sequence>
<dbReference type="InterPro" id="IPR027417">
    <property type="entry name" value="P-loop_NTPase"/>
</dbReference>
<evidence type="ECO:0000256" key="4">
    <source>
        <dbReference type="ARBA" id="ARBA00022491"/>
    </source>
</evidence>
<evidence type="ECO:0000256" key="15">
    <source>
        <dbReference type="PROSITE-ProRule" id="PRU00169"/>
    </source>
</evidence>
<keyword evidence="5 15" id="KW-0597">Phosphoprotein</keyword>
<evidence type="ECO:0000256" key="10">
    <source>
        <dbReference type="ARBA" id="ARBA00023125"/>
    </source>
</evidence>
<evidence type="ECO:0000256" key="1">
    <source>
        <dbReference type="ARBA" id="ARBA00004496"/>
    </source>
</evidence>
<dbReference type="GO" id="GO:0043565">
    <property type="term" value="F:sequence-specific DNA binding"/>
    <property type="evidence" value="ECO:0007669"/>
    <property type="project" value="InterPro"/>
</dbReference>
<evidence type="ECO:0000256" key="12">
    <source>
        <dbReference type="ARBA" id="ARBA00023163"/>
    </source>
</evidence>
<keyword evidence="4 16" id="KW-0678">Repressor</keyword>
<dbReference type="AlphaFoldDB" id="A0A4R2PVY2"/>
<evidence type="ECO:0000313" key="21">
    <source>
        <dbReference type="Proteomes" id="UP000295399"/>
    </source>
</evidence>
<dbReference type="InterPro" id="IPR025943">
    <property type="entry name" value="Sigma_54_int_dom_ATP-bd_2"/>
</dbReference>
<dbReference type="SUPFAM" id="SSF52540">
    <property type="entry name" value="P-loop containing nucleoside triphosphate hydrolases"/>
    <property type="match status" value="1"/>
</dbReference>
<name>A0A4R2PVY2_RHOSA</name>
<keyword evidence="10 16" id="KW-0238">DNA-binding</keyword>
<evidence type="ECO:0000256" key="16">
    <source>
        <dbReference type="RuleBase" id="RU365013"/>
    </source>
</evidence>
<evidence type="ECO:0000256" key="7">
    <source>
        <dbReference type="ARBA" id="ARBA00022840"/>
    </source>
</evidence>
<evidence type="ECO:0000256" key="8">
    <source>
        <dbReference type="ARBA" id="ARBA00023012"/>
    </source>
</evidence>
<dbReference type="GO" id="GO:0005737">
    <property type="term" value="C:cytoplasm"/>
    <property type="evidence" value="ECO:0007669"/>
    <property type="project" value="UniProtKB-SubCell"/>
</dbReference>
<keyword evidence="6 16" id="KW-0547">Nucleotide-binding</keyword>
<evidence type="ECO:0000256" key="13">
    <source>
        <dbReference type="ARBA" id="ARBA00023231"/>
    </source>
</evidence>
<dbReference type="PANTHER" id="PTHR32071:SF95">
    <property type="entry name" value="DNA-BINDING TRANSCRIPTIONAL REGULATOR NTRC"/>
    <property type="match status" value="1"/>
</dbReference>
<dbReference type="Pfam" id="PF02954">
    <property type="entry name" value="HTH_8"/>
    <property type="match status" value="1"/>
</dbReference>
<dbReference type="Pfam" id="PF25601">
    <property type="entry name" value="AAA_lid_14"/>
    <property type="match status" value="1"/>
</dbReference>
<dbReference type="NCBIfam" id="TIGR01818">
    <property type="entry name" value="ntrC"/>
    <property type="match status" value="1"/>
</dbReference>
<dbReference type="GO" id="GO:0000156">
    <property type="term" value="F:phosphorelay response regulator activity"/>
    <property type="evidence" value="ECO:0007669"/>
    <property type="project" value="UniProtKB-UniRule"/>
</dbReference>
<feature type="domain" description="Response regulatory" evidence="19">
    <location>
        <begin position="27"/>
        <end position="141"/>
    </location>
</feature>
<evidence type="ECO:0000256" key="3">
    <source>
        <dbReference type="ARBA" id="ARBA00022490"/>
    </source>
</evidence>
<dbReference type="InterPro" id="IPR025662">
    <property type="entry name" value="Sigma_54_int_dom_ATP-bd_1"/>
</dbReference>
<dbReference type="Pfam" id="PF00072">
    <property type="entry name" value="Response_reg"/>
    <property type="match status" value="1"/>
</dbReference>
<dbReference type="PROSITE" id="PS50045">
    <property type="entry name" value="SIGMA54_INTERACT_4"/>
    <property type="match status" value="1"/>
</dbReference>
<keyword evidence="8 16" id="KW-0902">Two-component regulatory system</keyword>
<dbReference type="PANTHER" id="PTHR32071">
    <property type="entry name" value="TRANSCRIPTIONAL REGULATORY PROTEIN"/>
    <property type="match status" value="1"/>
</dbReference>
<dbReference type="GO" id="GO:0005524">
    <property type="term" value="F:ATP binding"/>
    <property type="evidence" value="ECO:0007669"/>
    <property type="project" value="UniProtKB-KW"/>
</dbReference>
<evidence type="ECO:0000256" key="2">
    <source>
        <dbReference type="ARBA" id="ARBA00019059"/>
    </source>
</evidence>
<evidence type="ECO:0000256" key="9">
    <source>
        <dbReference type="ARBA" id="ARBA00023015"/>
    </source>
</evidence>
<dbReference type="CDD" id="cd00009">
    <property type="entry name" value="AAA"/>
    <property type="match status" value="1"/>
</dbReference>
<evidence type="ECO:0000256" key="17">
    <source>
        <dbReference type="SAM" id="MobiDB-lite"/>
    </source>
</evidence>
<comment type="subcellular location">
    <subcellularLocation>
        <location evidence="1 16">Cytoplasm</location>
    </subcellularLocation>
</comment>
<evidence type="ECO:0000256" key="14">
    <source>
        <dbReference type="ARBA" id="ARBA00043886"/>
    </source>
</evidence>
<dbReference type="Gene3D" id="1.10.10.60">
    <property type="entry name" value="Homeodomain-like"/>
    <property type="match status" value="1"/>
</dbReference>
<keyword evidence="11 16" id="KW-0010">Activator</keyword>
<dbReference type="InterPro" id="IPR025944">
    <property type="entry name" value="Sigma_54_int_dom_CS"/>
</dbReference>
<evidence type="ECO:0000256" key="11">
    <source>
        <dbReference type="ARBA" id="ARBA00023159"/>
    </source>
</evidence>